<evidence type="ECO:0000313" key="2">
    <source>
        <dbReference type="Proteomes" id="UP001223586"/>
    </source>
</evidence>
<keyword evidence="2" id="KW-1185">Reference proteome</keyword>
<gene>
    <name evidence="1" type="ORF">J2S08_000247</name>
</gene>
<dbReference type="RefSeq" id="WP_307225862.1">
    <property type="nucleotide sequence ID" value="NZ_JAUSTT010000001.1"/>
</dbReference>
<reference evidence="1 2" key="1">
    <citation type="submission" date="2023-07" db="EMBL/GenBank/DDBJ databases">
        <title>Genomic Encyclopedia of Type Strains, Phase IV (KMG-IV): sequencing the most valuable type-strain genomes for metagenomic binning, comparative biology and taxonomic classification.</title>
        <authorList>
            <person name="Goeker M."/>
        </authorList>
    </citation>
    <scope>NUCLEOTIDE SEQUENCE [LARGE SCALE GENOMIC DNA]</scope>
    <source>
        <strain evidence="1 2">DSM 23837</strain>
    </source>
</reference>
<evidence type="ECO:0008006" key="3">
    <source>
        <dbReference type="Google" id="ProtNLM"/>
    </source>
</evidence>
<evidence type="ECO:0000313" key="1">
    <source>
        <dbReference type="EMBL" id="MDQ0174416.1"/>
    </source>
</evidence>
<sequence>MRPLKIRNQRIKRDVKRLLEIVASASEPDYAEVEALARRNGFYYDAKGNVRESKI</sequence>
<accession>A0ABT9WMD4</accession>
<protein>
    <recommendedName>
        <fullName evidence="3">Fur-regulated basic protein FbpA</fullName>
    </recommendedName>
</protein>
<dbReference type="EMBL" id="JAUSTT010000001">
    <property type="protein sequence ID" value="MDQ0174416.1"/>
    <property type="molecule type" value="Genomic_DNA"/>
</dbReference>
<name>A0ABT9WMD4_9BACI</name>
<proteinExistence type="predicted"/>
<organism evidence="1 2">
    <name type="scientific">Bacillus chungangensis</name>
    <dbReference type="NCBI Taxonomy" id="587633"/>
    <lineage>
        <taxon>Bacteria</taxon>
        <taxon>Bacillati</taxon>
        <taxon>Bacillota</taxon>
        <taxon>Bacilli</taxon>
        <taxon>Bacillales</taxon>
        <taxon>Bacillaceae</taxon>
        <taxon>Bacillus</taxon>
    </lineage>
</organism>
<comment type="caution">
    <text evidence="1">The sequence shown here is derived from an EMBL/GenBank/DDBJ whole genome shotgun (WGS) entry which is preliminary data.</text>
</comment>
<dbReference type="Proteomes" id="UP001223586">
    <property type="component" value="Unassembled WGS sequence"/>
</dbReference>